<proteinExistence type="predicted"/>
<evidence type="ECO:0000313" key="3">
    <source>
        <dbReference type="EMBL" id="QDT52862.1"/>
    </source>
</evidence>
<dbReference type="Proteomes" id="UP000315700">
    <property type="component" value="Chromosome"/>
</dbReference>
<dbReference type="OrthoDB" id="9792664at2"/>
<dbReference type="EMBL" id="CP036271">
    <property type="protein sequence ID" value="QDT52862.1"/>
    <property type="molecule type" value="Genomic_DNA"/>
</dbReference>
<dbReference type="KEGG" id="ccos:Pan44_08750"/>
<evidence type="ECO:0000256" key="1">
    <source>
        <dbReference type="SAM" id="SignalP"/>
    </source>
</evidence>
<dbReference type="InParanoid" id="A0A517S9S4"/>
<evidence type="ECO:0000313" key="4">
    <source>
        <dbReference type="Proteomes" id="UP000315700"/>
    </source>
</evidence>
<protein>
    <recommendedName>
        <fullName evidence="2">BBC1/AIM3 cysteine proteinase-fold domain-containing protein</fullName>
    </recommendedName>
</protein>
<evidence type="ECO:0000259" key="2">
    <source>
        <dbReference type="Pfam" id="PF25459"/>
    </source>
</evidence>
<name>A0A517S9S4_9PLAN</name>
<dbReference type="AlphaFoldDB" id="A0A517S9S4"/>
<organism evidence="3 4">
    <name type="scientific">Caulifigura coniformis</name>
    <dbReference type="NCBI Taxonomy" id="2527983"/>
    <lineage>
        <taxon>Bacteria</taxon>
        <taxon>Pseudomonadati</taxon>
        <taxon>Planctomycetota</taxon>
        <taxon>Planctomycetia</taxon>
        <taxon>Planctomycetales</taxon>
        <taxon>Planctomycetaceae</taxon>
        <taxon>Caulifigura</taxon>
    </lineage>
</organism>
<gene>
    <name evidence="3" type="ORF">Pan44_08750</name>
</gene>
<feature type="domain" description="BBC1/AIM3 cysteine proteinase-fold" evidence="2">
    <location>
        <begin position="166"/>
        <end position="294"/>
    </location>
</feature>
<reference evidence="3 4" key="1">
    <citation type="submission" date="2019-02" db="EMBL/GenBank/DDBJ databases">
        <title>Deep-cultivation of Planctomycetes and their phenomic and genomic characterization uncovers novel biology.</title>
        <authorList>
            <person name="Wiegand S."/>
            <person name="Jogler M."/>
            <person name="Boedeker C."/>
            <person name="Pinto D."/>
            <person name="Vollmers J."/>
            <person name="Rivas-Marin E."/>
            <person name="Kohn T."/>
            <person name="Peeters S.H."/>
            <person name="Heuer A."/>
            <person name="Rast P."/>
            <person name="Oberbeckmann S."/>
            <person name="Bunk B."/>
            <person name="Jeske O."/>
            <person name="Meyerdierks A."/>
            <person name="Storesund J.E."/>
            <person name="Kallscheuer N."/>
            <person name="Luecker S."/>
            <person name="Lage O.M."/>
            <person name="Pohl T."/>
            <person name="Merkel B.J."/>
            <person name="Hornburger P."/>
            <person name="Mueller R.-W."/>
            <person name="Bruemmer F."/>
            <person name="Labrenz M."/>
            <person name="Spormann A.M."/>
            <person name="Op den Camp H."/>
            <person name="Overmann J."/>
            <person name="Amann R."/>
            <person name="Jetten M.S.M."/>
            <person name="Mascher T."/>
            <person name="Medema M.H."/>
            <person name="Devos D.P."/>
            <person name="Kaster A.-K."/>
            <person name="Ovreas L."/>
            <person name="Rohde M."/>
            <person name="Galperin M.Y."/>
            <person name="Jogler C."/>
        </authorList>
    </citation>
    <scope>NUCLEOTIDE SEQUENCE [LARGE SCALE GENOMIC DNA]</scope>
    <source>
        <strain evidence="3 4">Pan44</strain>
    </source>
</reference>
<feature type="signal peptide" evidence="1">
    <location>
        <begin position="1"/>
        <end position="21"/>
    </location>
</feature>
<accession>A0A517S9S4</accession>
<keyword evidence="4" id="KW-1185">Reference proteome</keyword>
<dbReference type="InterPro" id="IPR057402">
    <property type="entry name" value="AIM3_BBC1_C"/>
</dbReference>
<dbReference type="RefSeq" id="WP_145027574.1">
    <property type="nucleotide sequence ID" value="NZ_CP036271.1"/>
</dbReference>
<dbReference type="Pfam" id="PF25459">
    <property type="entry name" value="AIM3_BBC1_C"/>
    <property type="match status" value="1"/>
</dbReference>
<feature type="chain" id="PRO_5021745554" description="BBC1/AIM3 cysteine proteinase-fold domain-containing protein" evidence="1">
    <location>
        <begin position="22"/>
        <end position="488"/>
    </location>
</feature>
<sequence length="488" mass="53327" precursor="true">MRLAVLVTAAILVYSWSSASAEYPALEKGIAPAIEEPARLIGDQVVHVGVRNLTGLTPPWKLPEAIQSELVAGLAGAKVKAINAGDDNLLAFLGQGTAAFSSKDQERARRAVPEGFLLLGELRRSGQAPALSLTLWNAQGEKAWAKEFPLESAALAVAPNIPVLNQEVVAAAAGKSGQWVGNKSSWGFVAETLKEVGAVRSGLYGFGRELGRGEPWAPGDVLQFVGVRFKEEKSKRYSNLTRHTAIVEKVNSPIEIEILHQNFNDQPVARRKLRFDELQKGYLVAFRPTKDESQVGLARARRVRAPEPDTQSDGSVNLLTMIDPQIDALRGIWHRSDGPLESFKQSFGGIQIPYDLPDAYTLTIRAKRVSGTDSFGLGLKVGDSRAFLVLDAYDGVTGFHLMNGKRANQNPSTRKGRVLEPDQVVELVCQVTPQSVSLKADGKELVDWKGDPSVFKVDEKWKTPEKPWLFLTAHESIIEITRIKLSSP</sequence>
<keyword evidence="1" id="KW-0732">Signal</keyword>